<name>A0A518B1S2_9BACT</name>
<evidence type="ECO:0000313" key="3">
    <source>
        <dbReference type="Proteomes" id="UP000317093"/>
    </source>
</evidence>
<dbReference type="PANTHER" id="PTHR43689:SF8">
    <property type="entry name" value="ALPHA_BETA-HYDROLASES SUPERFAMILY PROTEIN"/>
    <property type="match status" value="1"/>
</dbReference>
<dbReference type="KEGG" id="knv:Pan216_17820"/>
<dbReference type="AlphaFoldDB" id="A0A518B1S2"/>
<dbReference type="Gene3D" id="3.40.50.1820">
    <property type="entry name" value="alpha/beta hydrolase"/>
    <property type="match status" value="1"/>
</dbReference>
<dbReference type="EC" id="3.8.1.5" evidence="2"/>
<protein>
    <submittedName>
        <fullName evidence="2">Haloalkane dehalogenase</fullName>
        <ecNumber evidence="2">3.8.1.5</ecNumber>
    </submittedName>
</protein>
<keyword evidence="2" id="KW-0378">Hydrolase</keyword>
<dbReference type="Pfam" id="PF00561">
    <property type="entry name" value="Abhydrolase_1"/>
    <property type="match status" value="1"/>
</dbReference>
<dbReference type="PANTHER" id="PTHR43689">
    <property type="entry name" value="HYDROLASE"/>
    <property type="match status" value="1"/>
</dbReference>
<feature type="domain" description="AB hydrolase-1" evidence="1">
    <location>
        <begin position="40"/>
        <end position="282"/>
    </location>
</feature>
<dbReference type="GO" id="GO:0018786">
    <property type="term" value="F:haloalkane dehalogenase activity"/>
    <property type="evidence" value="ECO:0007669"/>
    <property type="project" value="UniProtKB-EC"/>
</dbReference>
<gene>
    <name evidence="2" type="primary">dhaA</name>
    <name evidence="2" type="ORF">Pan216_17820</name>
</gene>
<dbReference type="InterPro" id="IPR029058">
    <property type="entry name" value="AB_hydrolase_fold"/>
</dbReference>
<accession>A0A518B1S2</accession>
<dbReference type="EMBL" id="CP036279">
    <property type="protein sequence ID" value="QDU60929.1"/>
    <property type="molecule type" value="Genomic_DNA"/>
</dbReference>
<reference evidence="2 3" key="1">
    <citation type="submission" date="2019-02" db="EMBL/GenBank/DDBJ databases">
        <title>Deep-cultivation of Planctomycetes and their phenomic and genomic characterization uncovers novel biology.</title>
        <authorList>
            <person name="Wiegand S."/>
            <person name="Jogler M."/>
            <person name="Boedeker C."/>
            <person name="Pinto D."/>
            <person name="Vollmers J."/>
            <person name="Rivas-Marin E."/>
            <person name="Kohn T."/>
            <person name="Peeters S.H."/>
            <person name="Heuer A."/>
            <person name="Rast P."/>
            <person name="Oberbeckmann S."/>
            <person name="Bunk B."/>
            <person name="Jeske O."/>
            <person name="Meyerdierks A."/>
            <person name="Storesund J.E."/>
            <person name="Kallscheuer N."/>
            <person name="Luecker S."/>
            <person name="Lage O.M."/>
            <person name="Pohl T."/>
            <person name="Merkel B.J."/>
            <person name="Hornburger P."/>
            <person name="Mueller R.-W."/>
            <person name="Bruemmer F."/>
            <person name="Labrenz M."/>
            <person name="Spormann A.M."/>
            <person name="Op den Camp H."/>
            <person name="Overmann J."/>
            <person name="Amann R."/>
            <person name="Jetten M.S.M."/>
            <person name="Mascher T."/>
            <person name="Medema M.H."/>
            <person name="Devos D.P."/>
            <person name="Kaster A.-K."/>
            <person name="Ovreas L."/>
            <person name="Rohde M."/>
            <person name="Galperin M.Y."/>
            <person name="Jogler C."/>
        </authorList>
    </citation>
    <scope>NUCLEOTIDE SEQUENCE [LARGE SCALE GENOMIC DNA]</scope>
    <source>
        <strain evidence="2 3">Pan216</strain>
    </source>
</reference>
<proteinExistence type="predicted"/>
<dbReference type="InterPro" id="IPR000073">
    <property type="entry name" value="AB_hydrolase_1"/>
</dbReference>
<keyword evidence="3" id="KW-1185">Reference proteome</keyword>
<evidence type="ECO:0000259" key="1">
    <source>
        <dbReference type="Pfam" id="PF00561"/>
    </source>
</evidence>
<evidence type="ECO:0000313" key="2">
    <source>
        <dbReference type="EMBL" id="QDU60929.1"/>
    </source>
</evidence>
<dbReference type="RefSeq" id="WP_419193418.1">
    <property type="nucleotide sequence ID" value="NZ_CP036279.1"/>
</dbReference>
<dbReference type="Proteomes" id="UP000317093">
    <property type="component" value="Chromosome"/>
</dbReference>
<organism evidence="2 3">
    <name type="scientific">Kolteria novifilia</name>
    <dbReference type="NCBI Taxonomy" id="2527975"/>
    <lineage>
        <taxon>Bacteria</taxon>
        <taxon>Pseudomonadati</taxon>
        <taxon>Planctomycetota</taxon>
        <taxon>Planctomycetia</taxon>
        <taxon>Kolteriales</taxon>
        <taxon>Kolteriaceae</taxon>
        <taxon>Kolteria</taxon>
    </lineage>
</organism>
<sequence length="296" mass="34355">MTEAIMDREQTFTSEYPFASHWLDIDGWRYHYVDEGAGDPILFVHGNPTWSFAFRRLIQHFSPTHRALAVDHLGCGLSDKPADWTYRLANHVHNLRCFVRQLDLRDVTLVVHDWGGPIGLGVFVEELERVRRVVIMNTAAYPSSRIPKRIAMCRWPLFGTVAIRGFNGFSQAALRMATAHPEQWTQAARQGYLFPYDSWEHRIAVDRFVKDIPMQPNHPSYPMIRRLEKRLPRLADKPILLAWGMRDWCFTPHFLERFQEIYPDAETAAFDDAGHYLFEDAPAALAAKIEEFISRT</sequence>
<dbReference type="SUPFAM" id="SSF53474">
    <property type="entry name" value="alpha/beta-Hydrolases"/>
    <property type="match status" value="1"/>
</dbReference>